<dbReference type="EMBL" id="JAHFXS010008380">
    <property type="protein sequence ID" value="KAG9921076.1"/>
    <property type="molecule type" value="Genomic_DNA"/>
</dbReference>
<comment type="caution">
    <text evidence="2">The sequence shown here is derived from an EMBL/GenBank/DDBJ whole genome shotgun (WGS) entry which is preliminary data.</text>
</comment>
<keyword evidence="3" id="KW-1185">Reference proteome</keyword>
<evidence type="ECO:0000313" key="3">
    <source>
        <dbReference type="Proteomes" id="UP000729357"/>
    </source>
</evidence>
<dbReference type="PANTHER" id="PTHR30108:SF17">
    <property type="entry name" value="FERULIC ACID DECARBOXYLASE 1"/>
    <property type="match status" value="1"/>
</dbReference>
<dbReference type="GO" id="GO:0016831">
    <property type="term" value="F:carboxy-lyase activity"/>
    <property type="evidence" value="ECO:0007669"/>
    <property type="project" value="InterPro"/>
</dbReference>
<evidence type="ECO:0000259" key="1">
    <source>
        <dbReference type="Pfam" id="PF20696"/>
    </source>
</evidence>
<dbReference type="Proteomes" id="UP000729357">
    <property type="component" value="Unassembled WGS sequence"/>
</dbReference>
<reference evidence="2" key="1">
    <citation type="journal article" date="2021" name="J Fungi (Basel)">
        <title>Virulence traits and population genomics of the black yeast Aureobasidium melanogenum.</title>
        <authorList>
            <person name="Cernosa A."/>
            <person name="Sun X."/>
            <person name="Gostincar C."/>
            <person name="Fang C."/>
            <person name="Gunde-Cimerman N."/>
            <person name="Song Z."/>
        </authorList>
    </citation>
    <scope>NUCLEOTIDE SEQUENCE</scope>
    <source>
        <strain evidence="2">EXF-9298</strain>
    </source>
</reference>
<dbReference type="Gene3D" id="3.40.1670.10">
    <property type="entry name" value="UbiD C-terminal domain-like"/>
    <property type="match status" value="1"/>
</dbReference>
<dbReference type="PANTHER" id="PTHR30108">
    <property type="entry name" value="3-OCTAPRENYL-4-HYDROXYBENZOATE CARBOXY-LYASE-RELATED"/>
    <property type="match status" value="1"/>
</dbReference>
<feature type="non-terminal residue" evidence="2">
    <location>
        <position position="112"/>
    </location>
</feature>
<sequence>FNDKVGYTIHRLVLVGDDINVYDFKDVMWAFCTRCRPGDDEVFFDDVKAFPLIPYNSHGSFNPVKGGKVVSDALLPVEYTTGADWQAADFENSYPAEVKDKVNAEWRAMGFE</sequence>
<dbReference type="GO" id="GO:0033494">
    <property type="term" value="P:ferulate metabolic process"/>
    <property type="evidence" value="ECO:0007669"/>
    <property type="project" value="TreeGrafter"/>
</dbReference>
<dbReference type="GO" id="GO:0005737">
    <property type="term" value="C:cytoplasm"/>
    <property type="evidence" value="ECO:0007669"/>
    <property type="project" value="TreeGrafter"/>
</dbReference>
<dbReference type="InterPro" id="IPR049381">
    <property type="entry name" value="UbiD-like_C"/>
</dbReference>
<evidence type="ECO:0000313" key="2">
    <source>
        <dbReference type="EMBL" id="KAG9921076.1"/>
    </source>
</evidence>
<protein>
    <recommendedName>
        <fullName evidence="1">3-octaprenyl-4-hydroxybenzoate carboxy-lyase-like C-terminal domain-containing protein</fullName>
    </recommendedName>
</protein>
<dbReference type="AlphaFoldDB" id="A0A9P8JHE2"/>
<dbReference type="Pfam" id="PF20696">
    <property type="entry name" value="UbiD_C"/>
    <property type="match status" value="1"/>
</dbReference>
<feature type="domain" description="3-octaprenyl-4-hydroxybenzoate carboxy-lyase-like C-terminal" evidence="1">
    <location>
        <begin position="8"/>
        <end position="73"/>
    </location>
</feature>
<dbReference type="InterPro" id="IPR002830">
    <property type="entry name" value="UbiD"/>
</dbReference>
<dbReference type="SUPFAM" id="SSF143968">
    <property type="entry name" value="UbiD C-terminal domain-like"/>
    <property type="match status" value="1"/>
</dbReference>
<organism evidence="2 3">
    <name type="scientific">Aureobasidium melanogenum</name>
    <name type="common">Aureobasidium pullulans var. melanogenum</name>
    <dbReference type="NCBI Taxonomy" id="46634"/>
    <lineage>
        <taxon>Eukaryota</taxon>
        <taxon>Fungi</taxon>
        <taxon>Dikarya</taxon>
        <taxon>Ascomycota</taxon>
        <taxon>Pezizomycotina</taxon>
        <taxon>Dothideomycetes</taxon>
        <taxon>Dothideomycetidae</taxon>
        <taxon>Dothideales</taxon>
        <taxon>Saccotheciaceae</taxon>
        <taxon>Aureobasidium</taxon>
    </lineage>
</organism>
<name>A0A9P8JHE2_AURME</name>
<dbReference type="GO" id="GO:0046281">
    <property type="term" value="P:cinnamic acid catabolic process"/>
    <property type="evidence" value="ECO:0007669"/>
    <property type="project" value="TreeGrafter"/>
</dbReference>
<reference evidence="2" key="2">
    <citation type="submission" date="2021-08" db="EMBL/GenBank/DDBJ databases">
        <authorList>
            <person name="Gostincar C."/>
            <person name="Sun X."/>
            <person name="Song Z."/>
            <person name="Gunde-Cimerman N."/>
        </authorList>
    </citation>
    <scope>NUCLEOTIDE SEQUENCE</scope>
    <source>
        <strain evidence="2">EXF-9298</strain>
    </source>
</reference>
<feature type="non-terminal residue" evidence="2">
    <location>
        <position position="1"/>
    </location>
</feature>
<accession>A0A9P8JHE2</accession>
<proteinExistence type="predicted"/>
<dbReference type="Gene3D" id="1.20.5.4570">
    <property type="match status" value="1"/>
</dbReference>
<gene>
    <name evidence="2" type="ORF">KCU98_g22211</name>
</gene>